<accession>A0ABU9B353</accession>
<evidence type="ECO:0000313" key="3">
    <source>
        <dbReference type="Proteomes" id="UP001371305"/>
    </source>
</evidence>
<name>A0ABU9B353_9BACT</name>
<reference evidence="2 3" key="1">
    <citation type="submission" date="2024-04" db="EMBL/GenBank/DDBJ databases">
        <title>Luteolibacter sp. isolated from soil.</title>
        <authorList>
            <person name="An J."/>
        </authorList>
    </citation>
    <scope>NUCLEOTIDE SEQUENCE [LARGE SCALE GENOMIC DNA]</scope>
    <source>
        <strain evidence="2 3">Y139</strain>
    </source>
</reference>
<dbReference type="InterPro" id="IPR036465">
    <property type="entry name" value="vWFA_dom_sf"/>
</dbReference>
<dbReference type="SUPFAM" id="SSF53300">
    <property type="entry name" value="vWA-like"/>
    <property type="match status" value="1"/>
</dbReference>
<feature type="transmembrane region" description="Helical" evidence="1">
    <location>
        <begin position="63"/>
        <end position="82"/>
    </location>
</feature>
<keyword evidence="1" id="KW-1133">Transmembrane helix</keyword>
<evidence type="ECO:0000313" key="2">
    <source>
        <dbReference type="EMBL" id="MEK7954430.1"/>
    </source>
</evidence>
<evidence type="ECO:0000256" key="1">
    <source>
        <dbReference type="SAM" id="Phobius"/>
    </source>
</evidence>
<dbReference type="Gene3D" id="3.40.50.880">
    <property type="match status" value="1"/>
</dbReference>
<keyword evidence="1" id="KW-0812">Transmembrane</keyword>
<keyword evidence="1" id="KW-0472">Membrane</keyword>
<sequence length="803" mass="87515">MKVLVRFPIIFLGLWGLLRGVGKLVRLSPEWPLWAVALVGAAAAEGILWLYRYEVGAVTPQRGRAVVALRLMALAVLGWILVEPVWVRMVERARNREVVVVLDDSASMHLKDDGAAATRLELGERGLEQAGLVKKLSESMKVRTVRAARSVREAGEGEAEGWGDATDLAAALGTVLEQVPPDDLAGVIMVSDGRHNRPSRVEDVARRFGILDAPVGVVATGSAEPPRDASVLEVKAPEAIHLGDKMRVTAMLKFDGYKGKQAKVKLMRGNEEIEAREISIPQDHHREEVRFTTVPKEGGVGGFRIEIASLEGERFADNNAWEFETSITDARTNVLIVEGSPRWEFRYLRNLFYGRDKSVQLQYVLLHPDKIEGQSDALIPASATRPFGDAQATRLPKDEAEWRKFDVIILGDIPPDALDERDWKILSDCVKERAALLVMIAGPQYMPHGIVSETGRDLVPVETYERHRTFYSTGGEPFRFALTAEGRGHPLVQQATGEAANGAVWAGFPAISWRQPIHGLKEGAEVLLTANGDNQGEEIGGGEGLNAALDALAKRREKEAASALLVTRQTGKGKVALLLTDRTWRLREGAGDLYHHRFWGNMVRWGAGPVLRAGGSRVRLGTDQLTYTADDRIKVTARLRDADLNPVTDESLKAELVQNGEVISSVPLSPVAGSNGLHEAELAPLAKPGRYEVRLRGKEADRLSAEDGSAAVTAGFRVVGSRGPVELAETTLNRPLLDTVAQLSGGKVVDAEHAGDLTGLFLKEGDARKELRETPLWDNALVLGLFALLLAAEWVVRRGGGLP</sequence>
<dbReference type="SUPFAM" id="SSF52317">
    <property type="entry name" value="Class I glutamine amidotransferase-like"/>
    <property type="match status" value="1"/>
</dbReference>
<dbReference type="Proteomes" id="UP001371305">
    <property type="component" value="Unassembled WGS sequence"/>
</dbReference>
<dbReference type="InterPro" id="IPR029062">
    <property type="entry name" value="Class_I_gatase-like"/>
</dbReference>
<protein>
    <recommendedName>
        <fullName evidence="4">VWFA domain-containing protein</fullName>
    </recommendedName>
</protein>
<dbReference type="RefSeq" id="WP_341408201.1">
    <property type="nucleotide sequence ID" value="NZ_JBBUKT010000020.1"/>
</dbReference>
<organism evidence="2 3">
    <name type="scientific">Luteolibacter soli</name>
    <dbReference type="NCBI Taxonomy" id="3135280"/>
    <lineage>
        <taxon>Bacteria</taxon>
        <taxon>Pseudomonadati</taxon>
        <taxon>Verrucomicrobiota</taxon>
        <taxon>Verrucomicrobiia</taxon>
        <taxon>Verrucomicrobiales</taxon>
        <taxon>Verrucomicrobiaceae</taxon>
        <taxon>Luteolibacter</taxon>
    </lineage>
</organism>
<comment type="caution">
    <text evidence="2">The sequence shown here is derived from an EMBL/GenBank/DDBJ whole genome shotgun (WGS) entry which is preliminary data.</text>
</comment>
<evidence type="ECO:0008006" key="4">
    <source>
        <dbReference type="Google" id="ProtNLM"/>
    </source>
</evidence>
<proteinExistence type="predicted"/>
<gene>
    <name evidence="2" type="ORF">WKV53_28190</name>
</gene>
<dbReference type="EMBL" id="JBBUKT010000020">
    <property type="protein sequence ID" value="MEK7954430.1"/>
    <property type="molecule type" value="Genomic_DNA"/>
</dbReference>
<feature type="transmembrane region" description="Helical" evidence="1">
    <location>
        <begin position="32"/>
        <end position="51"/>
    </location>
</feature>
<keyword evidence="3" id="KW-1185">Reference proteome</keyword>
<dbReference type="PANTHER" id="PTHR37947:SF1">
    <property type="entry name" value="BLL2462 PROTEIN"/>
    <property type="match status" value="1"/>
</dbReference>
<dbReference type="PANTHER" id="PTHR37947">
    <property type="entry name" value="BLL2462 PROTEIN"/>
    <property type="match status" value="1"/>
</dbReference>